<dbReference type="InterPro" id="IPR000667">
    <property type="entry name" value="Peptidase_S13"/>
</dbReference>
<keyword evidence="3" id="KW-0175">Coiled coil</keyword>
<dbReference type="Pfam" id="PF02113">
    <property type="entry name" value="Peptidase_S13"/>
    <property type="match status" value="2"/>
</dbReference>
<evidence type="ECO:0000256" key="2">
    <source>
        <dbReference type="ARBA" id="ARBA00022801"/>
    </source>
</evidence>
<dbReference type="PANTHER" id="PTHR30023:SF0">
    <property type="entry name" value="PENICILLIN-SENSITIVE CARBOXYPEPTIDASE A"/>
    <property type="match status" value="1"/>
</dbReference>
<name>A0AA45HIB1_9BACT</name>
<dbReference type="GO" id="GO:0004185">
    <property type="term" value="F:serine-type carboxypeptidase activity"/>
    <property type="evidence" value="ECO:0007669"/>
    <property type="project" value="InterPro"/>
</dbReference>
<dbReference type="GO" id="GO:0000270">
    <property type="term" value="P:peptidoglycan metabolic process"/>
    <property type="evidence" value="ECO:0007669"/>
    <property type="project" value="TreeGrafter"/>
</dbReference>
<dbReference type="InterPro" id="IPR012338">
    <property type="entry name" value="Beta-lactam/transpept-like"/>
</dbReference>
<reference evidence="4 5" key="1">
    <citation type="submission" date="2018-05" db="EMBL/GenBank/DDBJ databases">
        <title>Genomic Encyclopedia of Type Strains, Phase IV (KMG-IV): sequencing the most valuable type-strain genomes for metagenomic binning, comparative biology and taxonomic classification.</title>
        <authorList>
            <person name="Goeker M."/>
        </authorList>
    </citation>
    <scope>NUCLEOTIDE SEQUENCE [LARGE SCALE GENOMIC DNA]</scope>
    <source>
        <strain evidence="4 5">DSM 24906</strain>
    </source>
</reference>
<dbReference type="PRINTS" id="PR00922">
    <property type="entry name" value="DADACBPTASE3"/>
</dbReference>
<dbReference type="AlphaFoldDB" id="A0AA45HIB1"/>
<protein>
    <submittedName>
        <fullName evidence="4">D-alanyl-D-alanine carboxypeptidase/D-alanyl-D-alanine-endopeptidase (Penicillin-binding protein 4)</fullName>
    </submittedName>
</protein>
<sequence>MKYFKKIFLITILLLISLQAFSAYIEKYKRYDEYNDILTDSLKKNNYEENKKEVEKKLEDFDNNLKVINNDDIIIDEILLNKLKNFEGFSSLEIRNMDNDIIFGYNNYKYFIPASLTKLFTSYVTLEKHSKDFYFKTFLYSDYNISSNFTGNLYIKGMGDPVLKLEDVENMIKSIKSAGIKKIYGDFIIDFSLFNDEGFGRGWMWDDPQPQIASFNIHLSSHEVFKYKTNMEIKDYILFVISNLFDKYDIKFYGEFKFENFDEKNLNILYENNSDNLLNIIKEMLEKSDNQIAEMLFRYNGINNGISNIESSIKNNSKILSKVIDDDFIIYDGCGLSMYNLVTPNMVNEINVLLHKNFKDDYLKILASPYENSTIENRFNYSIWAKTGTLYSDSGISGIIKTKKNNYFYFTMIENNYVFDKYEVKKFENDILNYIYNNY</sequence>
<keyword evidence="2" id="KW-0378">Hydrolase</keyword>
<evidence type="ECO:0000256" key="3">
    <source>
        <dbReference type="SAM" id="Coils"/>
    </source>
</evidence>
<dbReference type="Gene3D" id="3.50.80.20">
    <property type="entry name" value="D-Ala-D-Ala carboxypeptidase C, peptidase S13"/>
    <property type="match status" value="1"/>
</dbReference>
<dbReference type="Gene3D" id="3.40.710.10">
    <property type="entry name" value="DD-peptidase/beta-lactamase superfamily"/>
    <property type="match status" value="1"/>
</dbReference>
<dbReference type="RefSeq" id="WP_158274864.1">
    <property type="nucleotide sequence ID" value="NZ_JAMHJO010000017.1"/>
</dbReference>
<dbReference type="EMBL" id="QGGI01000013">
    <property type="protein sequence ID" value="PWJ90053.1"/>
    <property type="molecule type" value="Genomic_DNA"/>
</dbReference>
<comment type="caution">
    <text evidence="4">The sequence shown here is derived from an EMBL/GenBank/DDBJ whole genome shotgun (WGS) entry which is preliminary data.</text>
</comment>
<evidence type="ECO:0000313" key="4">
    <source>
        <dbReference type="EMBL" id="PWJ90053.1"/>
    </source>
</evidence>
<proteinExistence type="inferred from homology"/>
<keyword evidence="4" id="KW-0121">Carboxypeptidase</keyword>
<accession>A0AA45HIB1</accession>
<evidence type="ECO:0000313" key="5">
    <source>
        <dbReference type="Proteomes" id="UP000245921"/>
    </source>
</evidence>
<dbReference type="PANTHER" id="PTHR30023">
    <property type="entry name" value="D-ALANYL-D-ALANINE CARBOXYPEPTIDASE"/>
    <property type="match status" value="1"/>
</dbReference>
<comment type="similarity">
    <text evidence="1">Belongs to the peptidase S13 family.</text>
</comment>
<gene>
    <name evidence="4" type="ORF">C7380_11341</name>
</gene>
<organism evidence="4 5">
    <name type="scientific">Oceanotoga teriensis</name>
    <dbReference type="NCBI Taxonomy" id="515440"/>
    <lineage>
        <taxon>Bacteria</taxon>
        <taxon>Thermotogati</taxon>
        <taxon>Thermotogota</taxon>
        <taxon>Thermotogae</taxon>
        <taxon>Petrotogales</taxon>
        <taxon>Petrotogaceae</taxon>
        <taxon>Oceanotoga</taxon>
    </lineage>
</organism>
<dbReference type="Proteomes" id="UP000245921">
    <property type="component" value="Unassembled WGS sequence"/>
</dbReference>
<dbReference type="SUPFAM" id="SSF56601">
    <property type="entry name" value="beta-lactamase/transpeptidase-like"/>
    <property type="match status" value="1"/>
</dbReference>
<feature type="coiled-coil region" evidence="3">
    <location>
        <begin position="44"/>
        <end position="71"/>
    </location>
</feature>
<keyword evidence="5" id="KW-1185">Reference proteome</keyword>
<keyword evidence="4" id="KW-0645">Protease</keyword>
<dbReference type="GO" id="GO:0006508">
    <property type="term" value="P:proteolysis"/>
    <property type="evidence" value="ECO:0007669"/>
    <property type="project" value="InterPro"/>
</dbReference>
<evidence type="ECO:0000256" key="1">
    <source>
        <dbReference type="ARBA" id="ARBA00006096"/>
    </source>
</evidence>